<dbReference type="RefSeq" id="XP_056765024.1">
    <property type="nucleotide sequence ID" value="XM_056909320.1"/>
</dbReference>
<dbReference type="GeneID" id="81599563"/>
<reference evidence="3" key="2">
    <citation type="journal article" date="2023" name="IMA Fungus">
        <title>Comparative genomic study of the Penicillium genus elucidates a diverse pangenome and 15 lateral gene transfer events.</title>
        <authorList>
            <person name="Petersen C."/>
            <person name="Sorensen T."/>
            <person name="Nielsen M.R."/>
            <person name="Sondergaard T.E."/>
            <person name="Sorensen J.L."/>
            <person name="Fitzpatrick D.A."/>
            <person name="Frisvad J.C."/>
            <person name="Nielsen K.L."/>
        </authorList>
    </citation>
    <scope>NUCLEOTIDE SEQUENCE</scope>
    <source>
        <strain evidence="3">IBT 16125</strain>
    </source>
</reference>
<keyword evidence="4" id="KW-1185">Reference proteome</keyword>
<evidence type="ECO:0000256" key="2">
    <source>
        <dbReference type="SAM" id="SignalP"/>
    </source>
</evidence>
<gene>
    <name evidence="3" type="ORF">N7458_005938</name>
</gene>
<feature type="compositionally biased region" description="Polar residues" evidence="1">
    <location>
        <begin position="418"/>
        <end position="445"/>
    </location>
</feature>
<evidence type="ECO:0000313" key="3">
    <source>
        <dbReference type="EMBL" id="KAJ5449489.1"/>
    </source>
</evidence>
<accession>A0AAD6C4H2</accession>
<feature type="compositionally biased region" description="Low complexity" evidence="1">
    <location>
        <begin position="451"/>
        <end position="470"/>
    </location>
</feature>
<dbReference type="InterPro" id="IPR024079">
    <property type="entry name" value="MetalloPept_cat_dom_sf"/>
</dbReference>
<evidence type="ECO:0000313" key="4">
    <source>
        <dbReference type="Proteomes" id="UP001213681"/>
    </source>
</evidence>
<reference evidence="3" key="1">
    <citation type="submission" date="2022-12" db="EMBL/GenBank/DDBJ databases">
        <authorList>
            <person name="Petersen C."/>
        </authorList>
    </citation>
    <scope>NUCLEOTIDE SEQUENCE</scope>
    <source>
        <strain evidence="3">IBT 16125</strain>
    </source>
</reference>
<feature type="region of interest" description="Disordered" evidence="1">
    <location>
        <begin position="389"/>
        <end position="470"/>
    </location>
</feature>
<sequence length="778" mass="83255">MRNFSLALLSLCGLIVAIPITDPPQSVDINNPSSSDPKAPPKQISFPKRPDNPFPNGIPIQPDKCDGEFPSDDCFHVMGGSGGYLYYESDSGCSDNQKNVLETALWEATTLASYSSIFPNNGEGSRGSASAHFYMGPDYLSQKDRISGNLQRISEFKSGKTSEKAYITMSCKDTKNLCNERGQGTVGGYAWTYNGWFGYYHYITFCPPFFSLDNIDQKITEIESELSGGKTEKASDMRYLRTTGQYFLHEMMHTRIADGGKEPHITDEGVVEPGRTYPGNPAAYGPNLVHKLAQRPINQNGGAARASTNADSYAILANCAWWWDTTGYFPGVPGKYGPSSAEDDFPISLWIDLGNTSSPSEFDFASLFSADAEGFETSTTTILTTQSTTDMTATATVDNSRKDSYNFSPIPPEGHSTLPGTRQSPLSFSSSIPPAGSTSITSSLRLGTGPSSSVSAETSVGSSTSSSTSATIKTSASVPDCLADGAPWYSPTSWCDCGPSSTYPALPATSGVTTANCEYTSLPASTIQPTSTSAAPTNIPGQGGIPACFAIASSKETSAYCNCGGTLAPTLNPTASGLINCAYTFLPTDSYNPEQTPPSVTPPPSYAPRKCNVHIVQALGQEFSDPEVILAINITDANGTLIGSNKGHVDWGQTLNTDSLLPWVLLVTPQSGISSKRRSSGKLLPKRVGGPIHSNRPLFERGPVDFAYASQTWDTSSSQCSVGGWDNGDANDFFASLISSEDFFPNRQIGCLFDCPAPGNSEKRDMVEHHDEEWKLTR</sequence>
<feature type="chain" id="PRO_5041965502" evidence="2">
    <location>
        <begin position="18"/>
        <end position="778"/>
    </location>
</feature>
<keyword evidence="2" id="KW-0732">Signal</keyword>
<dbReference type="EMBL" id="JAPVEA010000006">
    <property type="protein sequence ID" value="KAJ5449489.1"/>
    <property type="molecule type" value="Genomic_DNA"/>
</dbReference>
<evidence type="ECO:0000256" key="1">
    <source>
        <dbReference type="SAM" id="MobiDB-lite"/>
    </source>
</evidence>
<dbReference type="Proteomes" id="UP001213681">
    <property type="component" value="Unassembled WGS sequence"/>
</dbReference>
<dbReference type="SUPFAM" id="SSF55486">
    <property type="entry name" value="Metalloproteases ('zincins'), catalytic domain"/>
    <property type="match status" value="1"/>
</dbReference>
<proteinExistence type="predicted"/>
<dbReference type="AlphaFoldDB" id="A0AAD6C4H2"/>
<feature type="region of interest" description="Disordered" evidence="1">
    <location>
        <begin position="27"/>
        <end position="58"/>
    </location>
</feature>
<dbReference type="GO" id="GO:0008237">
    <property type="term" value="F:metallopeptidase activity"/>
    <property type="evidence" value="ECO:0007669"/>
    <property type="project" value="InterPro"/>
</dbReference>
<name>A0AAD6C4H2_9EURO</name>
<feature type="compositionally biased region" description="Polar residues" evidence="1">
    <location>
        <begin position="27"/>
        <end position="36"/>
    </location>
</feature>
<protein>
    <submittedName>
        <fullName evidence="3">Uncharacterized protein</fullName>
    </submittedName>
</protein>
<organism evidence="3 4">
    <name type="scientific">Penicillium daleae</name>
    <dbReference type="NCBI Taxonomy" id="63821"/>
    <lineage>
        <taxon>Eukaryota</taxon>
        <taxon>Fungi</taxon>
        <taxon>Dikarya</taxon>
        <taxon>Ascomycota</taxon>
        <taxon>Pezizomycotina</taxon>
        <taxon>Eurotiomycetes</taxon>
        <taxon>Eurotiomycetidae</taxon>
        <taxon>Eurotiales</taxon>
        <taxon>Aspergillaceae</taxon>
        <taxon>Penicillium</taxon>
    </lineage>
</organism>
<comment type="caution">
    <text evidence="3">The sequence shown here is derived from an EMBL/GenBank/DDBJ whole genome shotgun (WGS) entry which is preliminary data.</text>
</comment>
<dbReference type="Gene3D" id="3.40.390.10">
    <property type="entry name" value="Collagenase (Catalytic Domain)"/>
    <property type="match status" value="1"/>
</dbReference>
<feature type="signal peptide" evidence="2">
    <location>
        <begin position="1"/>
        <end position="17"/>
    </location>
</feature>